<dbReference type="InterPro" id="IPR016181">
    <property type="entry name" value="Acyl_CoA_acyltransferase"/>
</dbReference>
<evidence type="ECO:0000256" key="1">
    <source>
        <dbReference type="ARBA" id="ARBA00022679"/>
    </source>
</evidence>
<accession>A0A1I0BR97</accession>
<dbReference type="EMBL" id="FOHK01000004">
    <property type="protein sequence ID" value="SET09167.1"/>
    <property type="molecule type" value="Genomic_DNA"/>
</dbReference>
<sequence length="164" mass="17897">MSINILLVNYDDKQQAADLITMMQHYASDPMGGGEAIAQETIEKLIPALQQQNNVVSFLAYQTDKPVGLANCVFGFSTFAAAPLLNIHDLVVVEDVRGLGVGSALMKAAEAHALDANCCKMTLEVLAGNERAKRVYEKAGYKPYELDASMGQAIFWQKSLKKRT</sequence>
<keyword evidence="1 4" id="KW-0808">Transferase</keyword>
<dbReference type="SUPFAM" id="SSF55729">
    <property type="entry name" value="Acyl-CoA N-acyltransferases (Nat)"/>
    <property type="match status" value="1"/>
</dbReference>
<dbReference type="STRING" id="349064.SAMN05660429_01023"/>
<evidence type="ECO:0000313" key="5">
    <source>
        <dbReference type="Proteomes" id="UP000199308"/>
    </source>
</evidence>
<dbReference type="RefSeq" id="WP_093328381.1">
    <property type="nucleotide sequence ID" value="NZ_AP027363.1"/>
</dbReference>
<dbReference type="Gene3D" id="3.40.630.30">
    <property type="match status" value="1"/>
</dbReference>
<dbReference type="GO" id="GO:0016747">
    <property type="term" value="F:acyltransferase activity, transferring groups other than amino-acyl groups"/>
    <property type="evidence" value="ECO:0007669"/>
    <property type="project" value="InterPro"/>
</dbReference>
<dbReference type="InterPro" id="IPR050680">
    <property type="entry name" value="YpeA/RimI_acetyltransf"/>
</dbReference>
<dbReference type="OrthoDB" id="9799601at2"/>
<dbReference type="Proteomes" id="UP000199308">
    <property type="component" value="Unassembled WGS sequence"/>
</dbReference>
<protein>
    <submittedName>
        <fullName evidence="4">Acetyltransferase (GNAT) family protein</fullName>
    </submittedName>
</protein>
<dbReference type="PANTHER" id="PTHR43420:SF12">
    <property type="entry name" value="N-ACETYLTRANSFERASE DOMAIN-CONTAINING PROTEIN"/>
    <property type="match status" value="1"/>
</dbReference>
<dbReference type="Pfam" id="PF00583">
    <property type="entry name" value="Acetyltransf_1"/>
    <property type="match status" value="1"/>
</dbReference>
<dbReference type="PROSITE" id="PS51186">
    <property type="entry name" value="GNAT"/>
    <property type="match status" value="1"/>
</dbReference>
<dbReference type="AlphaFoldDB" id="A0A1I0BR97"/>
<evidence type="ECO:0000259" key="3">
    <source>
        <dbReference type="PROSITE" id="PS51186"/>
    </source>
</evidence>
<organism evidence="4 5">
    <name type="scientific">Thalassotalea agarivorans</name>
    <name type="common">Thalassomonas agarivorans</name>
    <dbReference type="NCBI Taxonomy" id="349064"/>
    <lineage>
        <taxon>Bacteria</taxon>
        <taxon>Pseudomonadati</taxon>
        <taxon>Pseudomonadota</taxon>
        <taxon>Gammaproteobacteria</taxon>
        <taxon>Alteromonadales</taxon>
        <taxon>Colwelliaceae</taxon>
        <taxon>Thalassotalea</taxon>
    </lineage>
</organism>
<dbReference type="PANTHER" id="PTHR43420">
    <property type="entry name" value="ACETYLTRANSFERASE"/>
    <property type="match status" value="1"/>
</dbReference>
<reference evidence="4 5" key="1">
    <citation type="submission" date="2016-10" db="EMBL/GenBank/DDBJ databases">
        <authorList>
            <person name="de Groot N.N."/>
        </authorList>
    </citation>
    <scope>NUCLEOTIDE SEQUENCE [LARGE SCALE GENOMIC DNA]</scope>
    <source>
        <strain evidence="4 5">DSM 19706</strain>
    </source>
</reference>
<gene>
    <name evidence="4" type="ORF">SAMN05660429_01023</name>
</gene>
<evidence type="ECO:0000313" key="4">
    <source>
        <dbReference type="EMBL" id="SET09167.1"/>
    </source>
</evidence>
<name>A0A1I0BR97_THASX</name>
<proteinExistence type="predicted"/>
<dbReference type="InterPro" id="IPR000182">
    <property type="entry name" value="GNAT_dom"/>
</dbReference>
<feature type="domain" description="N-acetyltransferase" evidence="3">
    <location>
        <begin position="3"/>
        <end position="161"/>
    </location>
</feature>
<keyword evidence="5" id="KW-1185">Reference proteome</keyword>
<dbReference type="CDD" id="cd04301">
    <property type="entry name" value="NAT_SF"/>
    <property type="match status" value="1"/>
</dbReference>
<evidence type="ECO:0000256" key="2">
    <source>
        <dbReference type="ARBA" id="ARBA00023315"/>
    </source>
</evidence>
<keyword evidence="2" id="KW-0012">Acyltransferase</keyword>